<evidence type="ECO:0000256" key="15">
    <source>
        <dbReference type="ARBA" id="ARBA00023113"/>
    </source>
</evidence>
<evidence type="ECO:0000256" key="11">
    <source>
        <dbReference type="ARBA" id="ARBA00022842"/>
    </source>
</evidence>
<keyword evidence="9" id="KW-0378">Hydrolase</keyword>
<feature type="compositionally biased region" description="Basic and acidic residues" evidence="18">
    <location>
        <begin position="67"/>
        <end position="85"/>
    </location>
</feature>
<evidence type="ECO:0000313" key="21">
    <source>
        <dbReference type="EMBL" id="KAA6408632.1"/>
    </source>
</evidence>
<dbReference type="GO" id="GO:0006508">
    <property type="term" value="P:proteolysis"/>
    <property type="evidence" value="ECO:0007669"/>
    <property type="project" value="UniProtKB-KW"/>
</dbReference>
<evidence type="ECO:0000256" key="7">
    <source>
        <dbReference type="ARBA" id="ARBA00022741"/>
    </source>
</evidence>
<dbReference type="InterPro" id="IPR054722">
    <property type="entry name" value="PolX-like_BBD"/>
</dbReference>
<feature type="compositionally biased region" description="Acidic residues" evidence="18">
    <location>
        <begin position="936"/>
        <end position="948"/>
    </location>
</feature>
<dbReference type="AlphaFoldDB" id="A0A5M8PJ47"/>
<keyword evidence="3" id="KW-0645">Protease</keyword>
<dbReference type="InterPro" id="IPR039537">
    <property type="entry name" value="Retrotran_Ty1/copia-like"/>
</dbReference>
<evidence type="ECO:0000256" key="17">
    <source>
        <dbReference type="ARBA" id="ARBA00023172"/>
    </source>
</evidence>
<dbReference type="GO" id="GO:0003887">
    <property type="term" value="F:DNA-directed DNA polymerase activity"/>
    <property type="evidence" value="ECO:0007669"/>
    <property type="project" value="UniProtKB-KW"/>
</dbReference>
<evidence type="ECO:0000256" key="9">
    <source>
        <dbReference type="ARBA" id="ARBA00022801"/>
    </source>
</evidence>
<dbReference type="GO" id="GO:0015074">
    <property type="term" value="P:DNA integration"/>
    <property type="evidence" value="ECO:0007669"/>
    <property type="project" value="UniProtKB-KW"/>
</dbReference>
<reference evidence="21 22" key="1">
    <citation type="submission" date="2019-09" db="EMBL/GenBank/DDBJ databases">
        <title>The hologenome of the rock-dwelling lichen Lasallia pustulata.</title>
        <authorList>
            <person name="Greshake Tzovaras B."/>
            <person name="Segers F."/>
            <person name="Bicker A."/>
            <person name="Dal Grande F."/>
            <person name="Otte J."/>
            <person name="Hankeln T."/>
            <person name="Schmitt I."/>
            <person name="Ebersberger I."/>
        </authorList>
    </citation>
    <scope>NUCLEOTIDE SEQUENCE [LARGE SCALE GENOMIC DNA]</scope>
    <source>
        <strain evidence="21">A1-1</strain>
    </source>
</reference>
<keyword evidence="10" id="KW-0067">ATP-binding</keyword>
<evidence type="ECO:0000256" key="8">
    <source>
        <dbReference type="ARBA" id="ARBA00022759"/>
    </source>
</evidence>
<dbReference type="OrthoDB" id="3943081at2759"/>
<sequence>MTEVLPPRDRGGFETAIICALKCEADAVVASFDKFWDDDSDLYGKAPGDTNYYTTDKEKSANNTPGVKDEDLALEDSEGRSDTGKSLETLQKRIRILDNPTPNMSHSFQGLSSIPKLKGSGNGEAWIKALESVARLNGVWNVFTGAMKQPIEPSINEEDLNYDVKMDRFERQMEKYLDTLQRSTGLMQMILEEGPESQLGSLKDAAPHTQLEFLKGQYKVTGYTAIHQALVKLWTHRLSAVYASPTDFADEIKKAKMKLKDMGKDLPDFLWMSIFVDGLGDGYQDFIIQMLNINLGKDEKGNQIELSLEYIVKQLIQRELRANTINNTLTDNPKGLKTDTRGGSKQQSKGGLDNKRNRSKKDAENCSHCTSKTHVNQNCWYKHPDQANQGWLEHNKDKLDKYQKAKKPKKDKVKKDKANTTKANNGTQGEKKNESRSLMARAGAAQTEEKDSVWYMDSAASTHMTYNLTEFHGLMRPSSQYITLADGSKIKAQGVGIITIAVQVDGKETKINVLNVQYSPELDSKLISLGTLEKKGYYFVGRNGQLKLYDKDDSVVLKGTRNNEVYLVNQPGIKLKANKTTTEFAGKAVSKLELWHRQLAYVNETDLQKLPKLATGIDSTDLGGMAIFCQPCAIRKAHQQPSRRLITRATKPGYRLSADLAGGGSTLVTDSGNRYFIIMVDDCRRYRWFRPLKKKSQALNEVKSFISAFRNAYGVTVSNFRSDGGGEFVAMKPYFEEGIQWETSVPDNQAQMVHQLRVYISYRLPTSALENITPYEALEKKKPELGHIRVFGYDAYVYDEKAKSKGKMAPRAWIGKLVGYEGTNQYRIYNPIKRVIHIRRDVVFNEALQQMDTNSRAPVGANECYGIDLSGWSLPTVSSDQGVGEMVPIMTVPITTITPPVNHHEEALDDALDIVNQGLHDLHDLEMHNLVGAQESESEPPEAEDEASFDNGFGNELPTFGPNEQENEASDDETDSNRTLDFIRLGSLAPQVSLSPSPSPTRGREGLRNLPRLDYRNIHRANHGFTQVAKTVKQKIPRTYKQALSSTKSEDWLGAMESELHSMGKGRAASVAASIRYSFGGVKLALVIGVCAGVPNKIDDEDQVLLGDIVISKGIVQYDFGRQTDSGFKRKTDVEESLGRPNLEFQSLLAKLESARSRKHLQDKTFDYLTAIIQATQAQYPGAVQDKL</sequence>
<keyword evidence="14" id="KW-0808">Transferase</keyword>
<dbReference type="GO" id="GO:0046872">
    <property type="term" value="F:metal ion binding"/>
    <property type="evidence" value="ECO:0007669"/>
    <property type="project" value="UniProtKB-KW"/>
</dbReference>
<dbReference type="GO" id="GO:0003677">
    <property type="term" value="F:DNA binding"/>
    <property type="evidence" value="ECO:0007669"/>
    <property type="project" value="UniProtKB-KW"/>
</dbReference>
<feature type="domain" description="Retrovirus-related Pol polyprotein from transposon TNT 1-94-like beta-barrel" evidence="19">
    <location>
        <begin position="454"/>
        <end position="537"/>
    </location>
</feature>
<keyword evidence="17" id="KW-0233">DNA recombination</keyword>
<dbReference type="GO" id="GO:0003964">
    <property type="term" value="F:RNA-directed DNA polymerase activity"/>
    <property type="evidence" value="ECO:0007669"/>
    <property type="project" value="UniProtKB-KW"/>
</dbReference>
<evidence type="ECO:0000256" key="16">
    <source>
        <dbReference type="ARBA" id="ARBA00023125"/>
    </source>
</evidence>
<keyword evidence="8" id="KW-0255">Endonuclease</keyword>
<feature type="region of interest" description="Disordered" evidence="18">
    <location>
        <begin position="401"/>
        <end position="445"/>
    </location>
</feature>
<keyword evidence="13" id="KW-0695">RNA-directed DNA polymerase</keyword>
<evidence type="ECO:0000259" key="19">
    <source>
        <dbReference type="Pfam" id="PF22936"/>
    </source>
</evidence>
<gene>
    <name evidence="21" type="ORF">FRX48_07714</name>
</gene>
<evidence type="ECO:0000256" key="4">
    <source>
        <dbReference type="ARBA" id="ARBA00022695"/>
    </source>
</evidence>
<keyword evidence="6" id="KW-0479">Metal-binding</keyword>
<evidence type="ECO:0000256" key="14">
    <source>
        <dbReference type="ARBA" id="ARBA00022932"/>
    </source>
</evidence>
<evidence type="ECO:0000256" key="13">
    <source>
        <dbReference type="ARBA" id="ARBA00022918"/>
    </source>
</evidence>
<dbReference type="GO" id="GO:0009116">
    <property type="term" value="P:nucleoside metabolic process"/>
    <property type="evidence" value="ECO:0007669"/>
    <property type="project" value="InterPro"/>
</dbReference>
<feature type="compositionally biased region" description="Basic and acidic residues" evidence="18">
    <location>
        <begin position="352"/>
        <end position="365"/>
    </location>
</feature>
<keyword evidence="2" id="KW-1188">Viral release from host cell</keyword>
<dbReference type="PANTHER" id="PTHR42648">
    <property type="entry name" value="TRANSPOSASE, PUTATIVE-RELATED"/>
    <property type="match status" value="1"/>
</dbReference>
<dbReference type="Gene3D" id="3.30.420.10">
    <property type="entry name" value="Ribonuclease H-like superfamily/Ribonuclease H"/>
    <property type="match status" value="1"/>
</dbReference>
<keyword evidence="14" id="KW-0239">DNA-directed DNA polymerase</keyword>
<evidence type="ECO:0000256" key="5">
    <source>
        <dbReference type="ARBA" id="ARBA00022722"/>
    </source>
</evidence>
<evidence type="ECO:0000313" key="22">
    <source>
        <dbReference type="Proteomes" id="UP000324767"/>
    </source>
</evidence>
<feature type="region of interest" description="Disordered" evidence="18">
    <location>
        <begin position="327"/>
        <end position="367"/>
    </location>
</feature>
<dbReference type="InterPro" id="IPR012337">
    <property type="entry name" value="RNaseH-like_sf"/>
</dbReference>
<dbReference type="GO" id="GO:0004519">
    <property type="term" value="F:endonuclease activity"/>
    <property type="evidence" value="ECO:0007669"/>
    <property type="project" value="UniProtKB-KW"/>
</dbReference>
<feature type="region of interest" description="Disordered" evidence="18">
    <location>
        <begin position="933"/>
        <end position="975"/>
    </location>
</feature>
<organism evidence="21 22">
    <name type="scientific">Lasallia pustulata</name>
    <dbReference type="NCBI Taxonomy" id="136370"/>
    <lineage>
        <taxon>Eukaryota</taxon>
        <taxon>Fungi</taxon>
        <taxon>Dikarya</taxon>
        <taxon>Ascomycota</taxon>
        <taxon>Pezizomycotina</taxon>
        <taxon>Lecanoromycetes</taxon>
        <taxon>OSLEUM clade</taxon>
        <taxon>Umbilicariomycetidae</taxon>
        <taxon>Umbilicariales</taxon>
        <taxon>Umbilicariaceae</taxon>
        <taxon>Lasallia</taxon>
    </lineage>
</organism>
<dbReference type="Gene3D" id="3.40.50.1580">
    <property type="entry name" value="Nucleoside phosphorylase domain"/>
    <property type="match status" value="1"/>
</dbReference>
<evidence type="ECO:0000256" key="1">
    <source>
        <dbReference type="ARBA" id="ARBA00002180"/>
    </source>
</evidence>
<dbReference type="SUPFAM" id="SSF53167">
    <property type="entry name" value="Purine and uridine phosphorylases"/>
    <property type="match status" value="1"/>
</dbReference>
<feature type="domain" description="Retroviral polymerase SH3-like" evidence="20">
    <location>
        <begin position="795"/>
        <end position="847"/>
    </location>
</feature>
<dbReference type="PANTHER" id="PTHR42648:SF11">
    <property type="entry name" value="TRANSPOSON TY4-P GAG-POL POLYPROTEIN"/>
    <property type="match status" value="1"/>
</dbReference>
<keyword evidence="4" id="KW-0548">Nucleotidyltransferase</keyword>
<dbReference type="InterPro" id="IPR036397">
    <property type="entry name" value="RNaseH_sf"/>
</dbReference>
<keyword evidence="12" id="KW-0229">DNA integration</keyword>
<dbReference type="InterPro" id="IPR035994">
    <property type="entry name" value="Nucleoside_phosphorylase_sf"/>
</dbReference>
<evidence type="ECO:0000256" key="12">
    <source>
        <dbReference type="ARBA" id="ARBA00022908"/>
    </source>
</evidence>
<protein>
    <recommendedName>
        <fullName evidence="23">Integrase catalytic domain-containing protein</fullName>
    </recommendedName>
</protein>
<evidence type="ECO:0000256" key="2">
    <source>
        <dbReference type="ARBA" id="ARBA00022612"/>
    </source>
</evidence>
<comment type="function">
    <text evidence="1">The aspartyl protease (PR) mediates the proteolytic cleavages of the Gag and Gag-Pol polyproteins after assembly of the VLP.</text>
</comment>
<dbReference type="GO" id="GO:0006310">
    <property type="term" value="P:DNA recombination"/>
    <property type="evidence" value="ECO:0007669"/>
    <property type="project" value="UniProtKB-KW"/>
</dbReference>
<evidence type="ECO:0000256" key="10">
    <source>
        <dbReference type="ARBA" id="ARBA00022840"/>
    </source>
</evidence>
<dbReference type="Pfam" id="PF25597">
    <property type="entry name" value="SH3_retrovirus"/>
    <property type="match status" value="1"/>
</dbReference>
<comment type="caution">
    <text evidence="21">The sequence shown here is derived from an EMBL/GenBank/DDBJ whole genome shotgun (WGS) entry which is preliminary data.</text>
</comment>
<keyword evidence="16" id="KW-0238">DNA-binding</keyword>
<dbReference type="SUPFAM" id="SSF53098">
    <property type="entry name" value="Ribonuclease H-like"/>
    <property type="match status" value="1"/>
</dbReference>
<feature type="region of interest" description="Disordered" evidence="18">
    <location>
        <begin position="47"/>
        <end position="85"/>
    </location>
</feature>
<evidence type="ECO:0000259" key="20">
    <source>
        <dbReference type="Pfam" id="PF25597"/>
    </source>
</evidence>
<evidence type="ECO:0000256" key="3">
    <source>
        <dbReference type="ARBA" id="ARBA00022670"/>
    </source>
</evidence>
<dbReference type="GO" id="GO:0008233">
    <property type="term" value="F:peptidase activity"/>
    <property type="evidence" value="ECO:0007669"/>
    <property type="project" value="UniProtKB-KW"/>
</dbReference>
<keyword evidence="15" id="KW-0917">Virion maturation</keyword>
<dbReference type="Pfam" id="PF22936">
    <property type="entry name" value="Pol_BBD"/>
    <property type="match status" value="1"/>
</dbReference>
<dbReference type="Proteomes" id="UP000324767">
    <property type="component" value="Unassembled WGS sequence"/>
</dbReference>
<evidence type="ECO:0000256" key="6">
    <source>
        <dbReference type="ARBA" id="ARBA00022723"/>
    </source>
</evidence>
<proteinExistence type="predicted"/>
<name>A0A5M8PJ47_9LECA</name>
<dbReference type="GO" id="GO:0005524">
    <property type="term" value="F:ATP binding"/>
    <property type="evidence" value="ECO:0007669"/>
    <property type="project" value="UniProtKB-KW"/>
</dbReference>
<dbReference type="InterPro" id="IPR057670">
    <property type="entry name" value="SH3_retrovirus"/>
</dbReference>
<accession>A0A5M8PJ47</accession>
<feature type="compositionally biased region" description="Acidic residues" evidence="18">
    <location>
        <begin position="965"/>
        <end position="974"/>
    </location>
</feature>
<keyword evidence="7" id="KW-0547">Nucleotide-binding</keyword>
<dbReference type="EMBL" id="VXIT01000013">
    <property type="protein sequence ID" value="KAA6408632.1"/>
    <property type="molecule type" value="Genomic_DNA"/>
</dbReference>
<keyword evidence="5" id="KW-0540">Nuclease</keyword>
<evidence type="ECO:0000256" key="18">
    <source>
        <dbReference type="SAM" id="MobiDB-lite"/>
    </source>
</evidence>
<keyword evidence="11" id="KW-0460">Magnesium</keyword>
<evidence type="ECO:0008006" key="23">
    <source>
        <dbReference type="Google" id="ProtNLM"/>
    </source>
</evidence>
<feature type="region of interest" description="Disordered" evidence="18">
    <location>
        <begin position="989"/>
        <end position="1008"/>
    </location>
</feature>